<comment type="caution">
    <text evidence="7">The sequence shown here is derived from an EMBL/GenBank/DDBJ whole genome shotgun (WGS) entry which is preliminary data.</text>
</comment>
<organism evidence="7 8">
    <name type="scientific">Caerostris extrusa</name>
    <name type="common">Bark spider</name>
    <name type="synonym">Caerostris bankana</name>
    <dbReference type="NCBI Taxonomy" id="172846"/>
    <lineage>
        <taxon>Eukaryota</taxon>
        <taxon>Metazoa</taxon>
        <taxon>Ecdysozoa</taxon>
        <taxon>Arthropoda</taxon>
        <taxon>Chelicerata</taxon>
        <taxon>Arachnida</taxon>
        <taxon>Araneae</taxon>
        <taxon>Araneomorphae</taxon>
        <taxon>Entelegynae</taxon>
        <taxon>Araneoidea</taxon>
        <taxon>Araneidae</taxon>
        <taxon>Caerostris</taxon>
    </lineage>
</organism>
<evidence type="ECO:0000256" key="5">
    <source>
        <dbReference type="PROSITE-ProRule" id="PRU00125"/>
    </source>
</evidence>
<gene>
    <name evidence="7" type="primary">lmo4.2</name>
    <name evidence="7" type="ORF">CEXT_13131</name>
</gene>
<keyword evidence="4 5" id="KW-0440">LIM domain</keyword>
<accession>A0AAV4VA75</accession>
<evidence type="ECO:0000259" key="6">
    <source>
        <dbReference type="PROSITE" id="PS50023"/>
    </source>
</evidence>
<evidence type="ECO:0000313" key="8">
    <source>
        <dbReference type="Proteomes" id="UP001054945"/>
    </source>
</evidence>
<dbReference type="GO" id="GO:0046872">
    <property type="term" value="F:metal ion binding"/>
    <property type="evidence" value="ECO:0007669"/>
    <property type="project" value="UniProtKB-KW"/>
</dbReference>
<keyword evidence="8" id="KW-1185">Reference proteome</keyword>
<dbReference type="InterPro" id="IPR001781">
    <property type="entry name" value="Znf_LIM"/>
</dbReference>
<dbReference type="SUPFAM" id="SSF57716">
    <property type="entry name" value="Glucocorticoid receptor-like (DNA-binding domain)"/>
    <property type="match status" value="2"/>
</dbReference>
<dbReference type="Proteomes" id="UP001054945">
    <property type="component" value="Unassembled WGS sequence"/>
</dbReference>
<dbReference type="EMBL" id="BPLR01014205">
    <property type="protein sequence ID" value="GIY67150.1"/>
    <property type="molecule type" value="Genomic_DNA"/>
</dbReference>
<sequence length="120" mass="13288">MDWCVVCVGRNGVLNRNHLGGENHQEVFLLRRLFGNSGACSACGQMIPASEFVMRAQGNVYHLKCFTCVKCHNQLVPGDRYNLMNGSVLCEQDCIKMLKGTVNPAGVRKTKMRVNSAIKV</sequence>
<dbReference type="CDD" id="cd09387">
    <property type="entry name" value="LIM2_LMO4"/>
    <property type="match status" value="1"/>
</dbReference>
<evidence type="ECO:0000256" key="4">
    <source>
        <dbReference type="ARBA" id="ARBA00023038"/>
    </source>
</evidence>
<dbReference type="SMART" id="SM00132">
    <property type="entry name" value="LIM"/>
    <property type="match status" value="1"/>
</dbReference>
<evidence type="ECO:0000256" key="1">
    <source>
        <dbReference type="ARBA" id="ARBA00022723"/>
    </source>
</evidence>
<proteinExistence type="predicted"/>
<evidence type="ECO:0000313" key="7">
    <source>
        <dbReference type="EMBL" id="GIY67150.1"/>
    </source>
</evidence>
<dbReference type="PROSITE" id="PS50023">
    <property type="entry name" value="LIM_DOMAIN_2"/>
    <property type="match status" value="1"/>
</dbReference>
<feature type="domain" description="LIM zinc-binding" evidence="6">
    <location>
        <begin position="38"/>
        <end position="101"/>
    </location>
</feature>
<keyword evidence="2" id="KW-0677">Repeat</keyword>
<dbReference type="PROSITE" id="PS00478">
    <property type="entry name" value="LIM_DOMAIN_1"/>
    <property type="match status" value="1"/>
</dbReference>
<evidence type="ECO:0000256" key="2">
    <source>
        <dbReference type="ARBA" id="ARBA00022737"/>
    </source>
</evidence>
<reference evidence="7 8" key="1">
    <citation type="submission" date="2021-06" db="EMBL/GenBank/DDBJ databases">
        <title>Caerostris extrusa draft genome.</title>
        <authorList>
            <person name="Kono N."/>
            <person name="Arakawa K."/>
        </authorList>
    </citation>
    <scope>NUCLEOTIDE SEQUENCE [LARGE SCALE GENOMIC DNA]</scope>
</reference>
<dbReference type="PANTHER" id="PTHR45787:SF13">
    <property type="entry name" value="LD11652P"/>
    <property type="match status" value="1"/>
</dbReference>
<dbReference type="Pfam" id="PF00412">
    <property type="entry name" value="LIM"/>
    <property type="match status" value="1"/>
</dbReference>
<protein>
    <submittedName>
        <fullName evidence="7">LIM domain transcription factor LMO4.2</fullName>
    </submittedName>
</protein>
<dbReference type="InterPro" id="IPR050945">
    <property type="entry name" value="LMO_RBTN_TF"/>
</dbReference>
<name>A0AAV4VA75_CAEEX</name>
<keyword evidence="1 5" id="KW-0479">Metal-binding</keyword>
<dbReference type="PANTHER" id="PTHR45787">
    <property type="entry name" value="LD11652P"/>
    <property type="match status" value="1"/>
</dbReference>
<dbReference type="AlphaFoldDB" id="A0AAV4VA75"/>
<dbReference type="Gene3D" id="2.10.110.10">
    <property type="entry name" value="Cysteine Rich Protein"/>
    <property type="match status" value="1"/>
</dbReference>
<evidence type="ECO:0000256" key="3">
    <source>
        <dbReference type="ARBA" id="ARBA00022833"/>
    </source>
</evidence>
<keyword evidence="3 5" id="KW-0862">Zinc</keyword>